<proteinExistence type="predicted"/>
<organism evidence="2 3">
    <name type="scientific">Hydrogenophaga palleronii</name>
    <dbReference type="NCBI Taxonomy" id="65655"/>
    <lineage>
        <taxon>Bacteria</taxon>
        <taxon>Pseudomonadati</taxon>
        <taxon>Pseudomonadota</taxon>
        <taxon>Betaproteobacteria</taxon>
        <taxon>Burkholderiales</taxon>
        <taxon>Comamonadaceae</taxon>
        <taxon>Hydrogenophaga</taxon>
    </lineage>
</organism>
<evidence type="ECO:0000313" key="3">
    <source>
        <dbReference type="Proteomes" id="UP001265700"/>
    </source>
</evidence>
<evidence type="ECO:0000256" key="1">
    <source>
        <dbReference type="SAM" id="MobiDB-lite"/>
    </source>
</evidence>
<accession>A0ABU1WPG0</accession>
<comment type="caution">
    <text evidence="2">The sequence shown here is derived from an EMBL/GenBank/DDBJ whole genome shotgun (WGS) entry which is preliminary data.</text>
</comment>
<dbReference type="Proteomes" id="UP001265700">
    <property type="component" value="Unassembled WGS sequence"/>
</dbReference>
<reference evidence="2 3" key="1">
    <citation type="submission" date="2023-07" db="EMBL/GenBank/DDBJ databases">
        <title>Sorghum-associated microbial communities from plants grown in Nebraska, USA.</title>
        <authorList>
            <person name="Schachtman D."/>
        </authorList>
    </citation>
    <scope>NUCLEOTIDE SEQUENCE [LARGE SCALE GENOMIC DNA]</scope>
    <source>
        <strain evidence="2 3">4249</strain>
    </source>
</reference>
<keyword evidence="3" id="KW-1185">Reference proteome</keyword>
<evidence type="ECO:0000313" key="2">
    <source>
        <dbReference type="EMBL" id="MDR7151163.1"/>
    </source>
</evidence>
<protein>
    <submittedName>
        <fullName evidence="2">Uncharacterized protein</fullName>
    </submittedName>
</protein>
<feature type="region of interest" description="Disordered" evidence="1">
    <location>
        <begin position="180"/>
        <end position="208"/>
    </location>
</feature>
<feature type="compositionally biased region" description="Basic and acidic residues" evidence="1">
    <location>
        <begin position="183"/>
        <end position="208"/>
    </location>
</feature>
<sequence>MCFSGWWVWPGLGPAAEALFFASPKKSAQKKGEPDALSLRFASGTLRCSVRAGSAQTCPLRGLRTCAALIRPALRYSPAHDGGRRERGHFLRMLGWRGPSPQPFPQRGEGVKSRLARGGVRSRLCRVAGLSSAAAWGAEIRMSEGRAADKFANFPHDASSARKPAGPRTSARLSFAFFSLAKQRKEGRPPGRDPAKPTLRREQSQRPR</sequence>
<name>A0ABU1WPG0_9BURK</name>
<dbReference type="EMBL" id="JAVDWU010000006">
    <property type="protein sequence ID" value="MDR7151163.1"/>
    <property type="molecule type" value="Genomic_DNA"/>
</dbReference>
<gene>
    <name evidence="2" type="ORF">J2W49_003136</name>
</gene>